<comment type="caution">
    <text evidence="3">The sequence shown here is derived from an EMBL/GenBank/DDBJ whole genome shotgun (WGS) entry which is preliminary data.</text>
</comment>
<evidence type="ECO:0000256" key="2">
    <source>
        <dbReference type="SAM" id="Coils"/>
    </source>
</evidence>
<dbReference type="PANTHER" id="PTHR31088">
    <property type="entry name" value="MEMBRANE-ASSOCIATED PROTEIN VIPP1, CHLOROPLASTIC"/>
    <property type="match status" value="1"/>
</dbReference>
<sequence length="220" mass="23991">MFGQVRRAGQLLSSNVESMLDKATDPRKLMLLLRSEIEDELVALQGERTKTHRDADRLEAAAKAKADVAEERTGKAKLAVDKGRQDLARSALLTRESERKLAAELQAEAEETRAEVARIDSAIAELEAKREDTLARLDAMPAPSAKACTAPSRPTRADGRLDRVEAMEQRIDFTTSRAADPVPANVDEEIARLEQESAIEAELAAMQGKGMGKGKGKSKK</sequence>
<accession>A0A844XER9</accession>
<dbReference type="InterPro" id="IPR007157">
    <property type="entry name" value="PspA_VIPP1"/>
</dbReference>
<evidence type="ECO:0008006" key="5">
    <source>
        <dbReference type="Google" id="ProtNLM"/>
    </source>
</evidence>
<proteinExistence type="inferred from homology"/>
<keyword evidence="4" id="KW-1185">Reference proteome</keyword>
<name>A0A844XER9_9SPHN</name>
<comment type="similarity">
    <text evidence="1">Belongs to the PspA/Vipp/IM30 family.</text>
</comment>
<feature type="coiled-coil region" evidence="2">
    <location>
        <begin position="95"/>
        <end position="136"/>
    </location>
</feature>
<dbReference type="Proteomes" id="UP000461409">
    <property type="component" value="Unassembled WGS sequence"/>
</dbReference>
<dbReference type="AlphaFoldDB" id="A0A844XER9"/>
<dbReference type="EMBL" id="WUBR01000003">
    <property type="protein sequence ID" value="MWV28977.1"/>
    <property type="molecule type" value="Genomic_DNA"/>
</dbReference>
<dbReference type="RefSeq" id="WP_160486617.1">
    <property type="nucleotide sequence ID" value="NZ_WUBR01000003.1"/>
</dbReference>
<reference evidence="3 4" key="1">
    <citation type="submission" date="2019-12" db="EMBL/GenBank/DDBJ databases">
        <authorList>
            <person name="Lee S.D."/>
        </authorList>
    </citation>
    <scope>NUCLEOTIDE SEQUENCE [LARGE SCALE GENOMIC DNA]</scope>
    <source>
        <strain evidence="3 4">GH3-10</strain>
    </source>
</reference>
<dbReference type="Pfam" id="PF04012">
    <property type="entry name" value="PspA_IM30"/>
    <property type="match status" value="1"/>
</dbReference>
<reference evidence="3 4" key="2">
    <citation type="submission" date="2020-02" db="EMBL/GenBank/DDBJ databases">
        <title>Erythrobacter dongmakensis sp. nov., isolated from a tidal mudflat.</title>
        <authorList>
            <person name="Kim I.S."/>
        </authorList>
    </citation>
    <scope>NUCLEOTIDE SEQUENCE [LARGE SCALE GENOMIC DNA]</scope>
    <source>
        <strain evidence="3 4">GH3-10</strain>
    </source>
</reference>
<evidence type="ECO:0000313" key="4">
    <source>
        <dbReference type="Proteomes" id="UP000461409"/>
    </source>
</evidence>
<dbReference type="PANTHER" id="PTHR31088:SF6">
    <property type="entry name" value="PHAGE SHOCK PROTEIN A"/>
    <property type="match status" value="1"/>
</dbReference>
<evidence type="ECO:0000313" key="3">
    <source>
        <dbReference type="EMBL" id="MWV28977.1"/>
    </source>
</evidence>
<organism evidence="3 4">
    <name type="scientific">Aurantiacibacter rhizosphaerae</name>
    <dbReference type="NCBI Taxonomy" id="2691582"/>
    <lineage>
        <taxon>Bacteria</taxon>
        <taxon>Pseudomonadati</taxon>
        <taxon>Pseudomonadota</taxon>
        <taxon>Alphaproteobacteria</taxon>
        <taxon>Sphingomonadales</taxon>
        <taxon>Erythrobacteraceae</taxon>
        <taxon>Aurantiacibacter</taxon>
    </lineage>
</organism>
<gene>
    <name evidence="3" type="ORF">GRF63_13785</name>
</gene>
<evidence type="ECO:0000256" key="1">
    <source>
        <dbReference type="ARBA" id="ARBA00043985"/>
    </source>
</evidence>
<keyword evidence="2" id="KW-0175">Coiled coil</keyword>
<protein>
    <recommendedName>
        <fullName evidence="5">PspA/IM30 family protein</fullName>
    </recommendedName>
</protein>